<evidence type="ECO:0000313" key="9">
    <source>
        <dbReference type="Proteomes" id="UP000019225"/>
    </source>
</evidence>
<protein>
    <recommendedName>
        <fullName evidence="10">AB hydrolase-1 domain-containing protein</fullName>
    </recommendedName>
</protein>
<dbReference type="InterPro" id="IPR013595">
    <property type="entry name" value="Pept_S33_TAP-like_C"/>
</dbReference>
<comment type="similarity">
    <text evidence="1">Belongs to the peptidase S33 family.</text>
</comment>
<dbReference type="KEGG" id="kal:KALB_5585"/>
<dbReference type="SUPFAM" id="SSF53474">
    <property type="entry name" value="alpha/beta-Hydrolases"/>
    <property type="match status" value="1"/>
</dbReference>
<dbReference type="RefSeq" id="WP_025358890.1">
    <property type="nucleotide sequence ID" value="NZ_CP007155.1"/>
</dbReference>
<feature type="region of interest" description="Disordered" evidence="4">
    <location>
        <begin position="494"/>
        <end position="513"/>
    </location>
</feature>
<evidence type="ECO:0000256" key="3">
    <source>
        <dbReference type="ARBA" id="ARBA00022801"/>
    </source>
</evidence>
<reference evidence="8 9" key="1">
    <citation type="journal article" date="2014" name="BMC Genomics">
        <title>Complete genome sequence of producer of the glycopeptide antibiotic Aculeximycin Kutzneria albida DSM 43870T, a representative of minor genus of Pseudonocardiaceae.</title>
        <authorList>
            <person name="Rebets Y."/>
            <person name="Tokovenko B."/>
            <person name="Lushchyk I."/>
            <person name="Ruckert C."/>
            <person name="Zaburannyi N."/>
            <person name="Bechthold A."/>
            <person name="Kalinowski J."/>
            <person name="Luzhetskyy A."/>
        </authorList>
    </citation>
    <scope>NUCLEOTIDE SEQUENCE [LARGE SCALE GENOMIC DNA]</scope>
    <source>
        <strain evidence="8">DSM 43870</strain>
    </source>
</reference>
<keyword evidence="2 5" id="KW-0732">Signal</keyword>
<dbReference type="InterPro" id="IPR051601">
    <property type="entry name" value="Serine_prot/Carboxylest_S33"/>
</dbReference>
<dbReference type="AlphaFoldDB" id="W5WDK0"/>
<dbReference type="InterPro" id="IPR000073">
    <property type="entry name" value="AB_hydrolase_1"/>
</dbReference>
<dbReference type="PATRIC" id="fig|1449976.3.peg.5602"/>
<dbReference type="OrthoDB" id="3930934at2"/>
<keyword evidence="3" id="KW-0378">Hydrolase</keyword>
<evidence type="ECO:0000256" key="4">
    <source>
        <dbReference type="SAM" id="MobiDB-lite"/>
    </source>
</evidence>
<dbReference type="Pfam" id="PF08386">
    <property type="entry name" value="Abhydrolase_4"/>
    <property type="match status" value="1"/>
</dbReference>
<feature type="domain" description="AB hydrolase-1" evidence="6">
    <location>
        <begin position="89"/>
        <end position="270"/>
    </location>
</feature>
<dbReference type="Gene3D" id="3.40.50.1820">
    <property type="entry name" value="alpha/beta hydrolase"/>
    <property type="match status" value="1"/>
</dbReference>
<dbReference type="HOGENOM" id="CLU_013364_3_2_11"/>
<dbReference type="PANTHER" id="PTHR43248">
    <property type="entry name" value="2-SUCCINYL-6-HYDROXY-2,4-CYCLOHEXADIENE-1-CARBOXYLATE SYNTHASE"/>
    <property type="match status" value="1"/>
</dbReference>
<dbReference type="Pfam" id="PF00561">
    <property type="entry name" value="Abhydrolase_1"/>
    <property type="match status" value="1"/>
</dbReference>
<feature type="domain" description="Peptidase S33 tripeptidyl aminopeptidase-like C-terminal" evidence="7">
    <location>
        <begin position="401"/>
        <end position="495"/>
    </location>
</feature>
<dbReference type="PANTHER" id="PTHR43248:SF29">
    <property type="entry name" value="TRIPEPTIDYL AMINOPEPTIDASE"/>
    <property type="match status" value="1"/>
</dbReference>
<dbReference type="GO" id="GO:0016787">
    <property type="term" value="F:hydrolase activity"/>
    <property type="evidence" value="ECO:0007669"/>
    <property type="project" value="UniProtKB-KW"/>
</dbReference>
<evidence type="ECO:0000256" key="5">
    <source>
        <dbReference type="SAM" id="SignalP"/>
    </source>
</evidence>
<evidence type="ECO:0008006" key="10">
    <source>
        <dbReference type="Google" id="ProtNLM"/>
    </source>
</evidence>
<name>W5WDK0_9PSEU</name>
<gene>
    <name evidence="8" type="ORF">KALB_5585</name>
</gene>
<dbReference type="EMBL" id="CP007155">
    <property type="protein sequence ID" value="AHH98947.1"/>
    <property type="molecule type" value="Genomic_DNA"/>
</dbReference>
<evidence type="ECO:0000256" key="2">
    <source>
        <dbReference type="ARBA" id="ARBA00022729"/>
    </source>
</evidence>
<accession>W5WDK0</accession>
<dbReference type="InterPro" id="IPR029058">
    <property type="entry name" value="AB_hydrolase_fold"/>
</dbReference>
<evidence type="ECO:0000313" key="8">
    <source>
        <dbReference type="EMBL" id="AHH98947.1"/>
    </source>
</evidence>
<dbReference type="STRING" id="1449976.KALB_5585"/>
<evidence type="ECO:0000259" key="7">
    <source>
        <dbReference type="Pfam" id="PF08386"/>
    </source>
</evidence>
<evidence type="ECO:0000259" key="6">
    <source>
        <dbReference type="Pfam" id="PF00561"/>
    </source>
</evidence>
<keyword evidence="9" id="KW-1185">Reference proteome</keyword>
<feature type="signal peptide" evidence="5">
    <location>
        <begin position="1"/>
        <end position="21"/>
    </location>
</feature>
<organism evidence="8 9">
    <name type="scientific">Kutzneria albida DSM 43870</name>
    <dbReference type="NCBI Taxonomy" id="1449976"/>
    <lineage>
        <taxon>Bacteria</taxon>
        <taxon>Bacillati</taxon>
        <taxon>Actinomycetota</taxon>
        <taxon>Actinomycetes</taxon>
        <taxon>Pseudonocardiales</taxon>
        <taxon>Pseudonocardiaceae</taxon>
        <taxon>Kutzneria</taxon>
    </lineage>
</organism>
<evidence type="ECO:0000256" key="1">
    <source>
        <dbReference type="ARBA" id="ARBA00010088"/>
    </source>
</evidence>
<dbReference type="Proteomes" id="UP000019225">
    <property type="component" value="Chromosome"/>
</dbReference>
<proteinExistence type="inferred from homology"/>
<dbReference type="eggNOG" id="COG0596">
    <property type="taxonomic scope" value="Bacteria"/>
</dbReference>
<feature type="chain" id="PRO_5004873731" description="AB hydrolase-1 domain-containing protein" evidence="5">
    <location>
        <begin position="22"/>
        <end position="513"/>
    </location>
</feature>
<sequence>MSRTSIGAVTALLLASSGALAAPAAAAEPSADLRLFYDQQPTWAPCDFDATVDCASISAPLDYTRPEDRRITIAISRQRASDPVHRRGVLLSNPGGPGGSGLMDTDAAGKVLSWPKQRFASTPLSKYYDLIGFDPRGVGRSTQLSCEQPSISRPIVSRPTAADFDADVAWAKAAEEGCQRASGEVRPSINTRNTARDMDLIRGALGERTINYVGYSYGTYLGAVYGSMFANHLDRSVLDSSLPPDPNWRQVGMASALANQQNVESWAEWVGERNSRYGLGRTKADVLATVETTSTRLPSTPESNGFGQQTLFDQTMGFQSTLRSDWPGLAELVRKTRDTGVFTPPAPPTGSAPGTSTVFGYIPVNQTIQCETDWPSDLDVYRRDTALFSQRYPYGWGATTAMPAPCTFRSFALPEKATHIERTNYPVGVVVQAQADVQTPYAGGAAMAERLGDRLITVADDGNHGQYARRGNPCVDNAVSSYLIDGVLPAPGLTCAGQPRPDLPPDSSAGNGK</sequence>